<comment type="subunit">
    <text evidence="10">Component of the FACT complex.</text>
</comment>
<dbReference type="InterPro" id="IPR000994">
    <property type="entry name" value="Pept_M24"/>
</dbReference>
<keyword evidence="8 10" id="KW-0234">DNA repair</keyword>
<keyword evidence="2 10" id="KW-0158">Chromosome</keyword>
<dbReference type="Gene3D" id="2.30.29.150">
    <property type="match status" value="1"/>
</dbReference>
<keyword evidence="5 10" id="KW-0805">Transcription regulation</keyword>
<evidence type="ECO:0000256" key="5">
    <source>
        <dbReference type="ARBA" id="ARBA00023015"/>
    </source>
</evidence>
<feature type="region of interest" description="Disordered" evidence="12">
    <location>
        <begin position="395"/>
        <end position="424"/>
    </location>
</feature>
<dbReference type="InterPro" id="IPR013719">
    <property type="entry name" value="RTT106/SPT16-like_middle_dom"/>
</dbReference>
<dbReference type="Proteomes" id="UP001168821">
    <property type="component" value="Unassembled WGS sequence"/>
</dbReference>
<feature type="domain" description="Histone chaperone RTT106/FACT complex subunit SPT16-like middle" evidence="16">
    <location>
        <begin position="772"/>
        <end position="861"/>
    </location>
</feature>
<evidence type="ECO:0000256" key="11">
    <source>
        <dbReference type="SAM" id="Coils"/>
    </source>
</evidence>
<dbReference type="PANTHER" id="PTHR13980">
    <property type="entry name" value="CDC68 RELATED"/>
    <property type="match status" value="1"/>
</dbReference>
<dbReference type="GO" id="GO:0031491">
    <property type="term" value="F:nucleosome binding"/>
    <property type="evidence" value="ECO:0007669"/>
    <property type="project" value="TreeGrafter"/>
</dbReference>
<reference evidence="17" key="1">
    <citation type="journal article" date="2023" name="G3 (Bethesda)">
        <title>Whole genome assemblies of Zophobas morio and Tenebrio molitor.</title>
        <authorList>
            <person name="Kaur S."/>
            <person name="Stinson S.A."/>
            <person name="diCenzo G.C."/>
        </authorList>
    </citation>
    <scope>NUCLEOTIDE SEQUENCE</scope>
    <source>
        <strain evidence="17">QUZm001</strain>
    </source>
</reference>
<dbReference type="SMART" id="SM01286">
    <property type="entry name" value="SPT16"/>
    <property type="match status" value="1"/>
</dbReference>
<evidence type="ECO:0000259" key="16">
    <source>
        <dbReference type="SMART" id="SM01287"/>
    </source>
</evidence>
<evidence type="ECO:0000256" key="7">
    <source>
        <dbReference type="ARBA" id="ARBA00023163"/>
    </source>
</evidence>
<evidence type="ECO:0000256" key="4">
    <source>
        <dbReference type="ARBA" id="ARBA00022763"/>
    </source>
</evidence>
<feature type="coiled-coil region" evidence="11">
    <location>
        <begin position="587"/>
        <end position="614"/>
    </location>
</feature>
<dbReference type="AlphaFoldDB" id="A0AA38HJ96"/>
<name>A0AA38HJ96_9CUCU</name>
<proteinExistence type="inferred from homology"/>
<dbReference type="SMART" id="SM01287">
    <property type="entry name" value="Rtt106"/>
    <property type="match status" value="1"/>
</dbReference>
<dbReference type="InterPro" id="IPR056595">
    <property type="entry name" value="Fact-SPT16_PH"/>
</dbReference>
<evidence type="ECO:0000256" key="6">
    <source>
        <dbReference type="ARBA" id="ARBA00023054"/>
    </source>
</evidence>
<dbReference type="SUPFAM" id="SSF50729">
    <property type="entry name" value="PH domain-like"/>
    <property type="match status" value="1"/>
</dbReference>
<evidence type="ECO:0000256" key="9">
    <source>
        <dbReference type="ARBA" id="ARBA00023242"/>
    </source>
</evidence>
<evidence type="ECO:0000256" key="12">
    <source>
        <dbReference type="SAM" id="MobiDB-lite"/>
    </source>
</evidence>
<dbReference type="Pfam" id="PF21091">
    <property type="entry name" value="SPT16_C"/>
    <property type="match status" value="1"/>
</dbReference>
<dbReference type="Pfam" id="PF24824">
    <property type="entry name" value="PH_SPT16"/>
    <property type="match status" value="1"/>
</dbReference>
<organism evidence="17 18">
    <name type="scientific">Zophobas morio</name>
    <dbReference type="NCBI Taxonomy" id="2755281"/>
    <lineage>
        <taxon>Eukaryota</taxon>
        <taxon>Metazoa</taxon>
        <taxon>Ecdysozoa</taxon>
        <taxon>Arthropoda</taxon>
        <taxon>Hexapoda</taxon>
        <taxon>Insecta</taxon>
        <taxon>Pterygota</taxon>
        <taxon>Neoptera</taxon>
        <taxon>Endopterygota</taxon>
        <taxon>Coleoptera</taxon>
        <taxon>Polyphaga</taxon>
        <taxon>Cucujiformia</taxon>
        <taxon>Tenebrionidae</taxon>
        <taxon>Zophobas</taxon>
    </lineage>
</organism>
<protein>
    <recommendedName>
        <fullName evidence="10">FACT complex subunit</fullName>
    </recommendedName>
</protein>
<comment type="similarity">
    <text evidence="1 10">Belongs to the peptidase M24 family. SPT16 subfamily.</text>
</comment>
<evidence type="ECO:0000259" key="14">
    <source>
        <dbReference type="SMART" id="SM01285"/>
    </source>
</evidence>
<dbReference type="InterPro" id="IPR029148">
    <property type="entry name" value="FACT-SPT16_Nlobe"/>
</dbReference>
<gene>
    <name evidence="17" type="ORF">Zmor_004328</name>
</gene>
<dbReference type="Gene3D" id="3.40.350.10">
    <property type="entry name" value="Creatinase/prolidase N-terminal domain"/>
    <property type="match status" value="1"/>
</dbReference>
<dbReference type="GO" id="GO:0006260">
    <property type="term" value="P:DNA replication"/>
    <property type="evidence" value="ECO:0007669"/>
    <property type="project" value="UniProtKB-KW"/>
</dbReference>
<dbReference type="FunFam" id="2.30.29.30:FF:000017">
    <property type="entry name" value="FACT complex subunit SPT16"/>
    <property type="match status" value="1"/>
</dbReference>
<accession>A0AA38HJ96</accession>
<sequence>MRQSLWRFFAIAIMPVVLETDELYLFAYEFPDLIIVFTEGVVIFLSTKKKIDIIRQIEETKPEDSVNFQYLIRNDTDNSSSFDYMWEALTSSYEGKKWGFLLRDEECFFGPFIEEYKKYFTERIGQSSTIEKVDATSALHLVLGLKEQDELIIIKRAATLSADVMQNHFRTHMETIISEEKKVLQSELAEKIEDFLTSPSKFGVKTHVQEEYVDSCYTPVVQSYAKGSEDDDTLKSGVITCSLGARYKNYCSNISRTYLVDPSPTIEAQYQLLYSIREELLRILVPGVELHKLHDTAVKLIEGSEYPHFVSNLGKSVGFGMGIEFRESSLLLNAKNMKTAQIGMVFNLSVALKDIVADGLRYSLVLADTVVVREGEAQTFTENCESDLPNISYTLDDRKSPEEDSSPQYLKQETRRRSNVLASRTRQEDRVGILTEDEIRKKKQEEISKRLHEEAKIRLIRMNHKVEDHSIGLLVKLQIIIQWAKIHVDSHAWAVILPVFGQAVPFHISMIKNTSLNIHGEVLLRYSSQLFFILNSCRETPLESCGSTCRRPVRTSFGKPNPILSLAHPENTFIKEFVYRSTQPKRFNDISIQIKELQNRYKQEEARRRELDGLVEQQELVLSKSKNNPRLSGLYVRPQFSRGRVTGVLEAHENGFRYACKGVKLDILYSNIRYAFFQPSAHELIVLLHFHLKTPILAPYSKKQSDIQFFTEAIESVQDLGGKSYSSHGDRDELEAEQRERRLKQRIDQAFKSFTEKVKEVTFEQPIRNLGFNGVPGKNNVFLMPTADCLVSLTEQPVHVFPLEDVEVAHFERVRMGNKNFDLVFIYKDYKTWNRITAIELNNLDVVKDWLTQYGIKYYELRNSINWDTILKCIAADPKQFLDDGGWDNLEGSDSEESEETDEDDYQPSEAEDESDDYDSEYSDDESGSEYYGSAGAEEEESGEDWDELERKAAAEDRQTFGGAYSDEENDKVIILFVQCYALTWTYCCAR</sequence>
<dbReference type="GO" id="GO:0006368">
    <property type="term" value="P:transcription elongation by RNA polymerase II"/>
    <property type="evidence" value="ECO:0007669"/>
    <property type="project" value="TreeGrafter"/>
</dbReference>
<dbReference type="InterPro" id="IPR029149">
    <property type="entry name" value="Creatin/AminoP/Spt16_N"/>
</dbReference>
<dbReference type="EMBL" id="JALNTZ010001561">
    <property type="protein sequence ID" value="KAJ3625344.1"/>
    <property type="molecule type" value="Genomic_DNA"/>
</dbReference>
<evidence type="ECO:0000256" key="10">
    <source>
        <dbReference type="RuleBase" id="RU367052"/>
    </source>
</evidence>
<feature type="chain" id="PRO_5041466725" description="FACT complex subunit" evidence="13">
    <location>
        <begin position="21"/>
        <end position="991"/>
    </location>
</feature>
<dbReference type="FunFam" id="3.90.230.10:FF:000005">
    <property type="entry name" value="FACT complex subunit spt16"/>
    <property type="match status" value="1"/>
</dbReference>
<comment type="function">
    <text evidence="10">Component of the FACT complex, a general chromatin factor that acts to reorganize nucleosomes. The FACT complex is involved in multiple processes that require DNA as a template such as mRNA elongation, DNA replication and DNA repair. During transcription elongation the FACT complex acts as a histone chaperone that both destabilizes and restores nucleosomal structure. It facilitates the passage of RNA polymerase II and transcription by promoting the dissociation of one histone H2A-H2B dimer from the nucleosome, then subsequently promotes the reestablishment of the nucleosome following the passage of RNA polymerase II.</text>
</comment>
<dbReference type="Pfam" id="PF08512">
    <property type="entry name" value="Rttp106-like_middle"/>
    <property type="match status" value="1"/>
</dbReference>
<evidence type="ECO:0000256" key="1">
    <source>
        <dbReference type="ARBA" id="ARBA00010779"/>
    </source>
</evidence>
<keyword evidence="9 10" id="KW-0539">Nucleus</keyword>
<feature type="compositionally biased region" description="Acidic residues" evidence="12">
    <location>
        <begin position="937"/>
        <end position="948"/>
    </location>
</feature>
<keyword evidence="13" id="KW-0732">Signal</keyword>
<feature type="region of interest" description="Disordered" evidence="12">
    <location>
        <begin position="885"/>
        <end position="954"/>
    </location>
</feature>
<evidence type="ECO:0000256" key="8">
    <source>
        <dbReference type="ARBA" id="ARBA00023204"/>
    </source>
</evidence>
<feature type="compositionally biased region" description="Acidic residues" evidence="12">
    <location>
        <begin position="891"/>
        <end position="928"/>
    </location>
</feature>
<dbReference type="PANTHER" id="PTHR13980:SF15">
    <property type="entry name" value="FACT COMPLEX SUBUNIT SPT16"/>
    <property type="match status" value="1"/>
</dbReference>
<comment type="caution">
    <text evidence="17">The sequence shown here is derived from an EMBL/GenBank/DDBJ whole genome shotgun (WGS) entry which is preliminary data.</text>
</comment>
<keyword evidence="7 10" id="KW-0804">Transcription</keyword>
<dbReference type="Gene3D" id="2.30.29.210">
    <property type="entry name" value="FACT complex subunit Spt16p/Cdc68p"/>
    <property type="match status" value="1"/>
</dbReference>
<dbReference type="Pfam" id="PF08644">
    <property type="entry name" value="SPT16"/>
    <property type="match status" value="1"/>
</dbReference>
<keyword evidence="18" id="KW-1185">Reference proteome</keyword>
<evidence type="ECO:0000259" key="15">
    <source>
        <dbReference type="SMART" id="SM01286"/>
    </source>
</evidence>
<dbReference type="InterPro" id="IPR048969">
    <property type="entry name" value="FACT_SPT16_C"/>
</dbReference>
<dbReference type="Pfam" id="PF14826">
    <property type="entry name" value="FACT-Spt16_Nlob"/>
    <property type="match status" value="1"/>
</dbReference>
<comment type="subcellular location">
    <subcellularLocation>
        <location evidence="10">Nucleus</location>
    </subcellularLocation>
    <subcellularLocation>
        <location evidence="10">Chromosome</location>
    </subcellularLocation>
</comment>
<dbReference type="InterPro" id="IPR011993">
    <property type="entry name" value="PH-like_dom_sf"/>
</dbReference>
<feature type="signal peptide" evidence="13">
    <location>
        <begin position="1"/>
        <end position="20"/>
    </location>
</feature>
<dbReference type="Pfam" id="PF00557">
    <property type="entry name" value="Peptidase_M24"/>
    <property type="match status" value="1"/>
</dbReference>
<dbReference type="SUPFAM" id="SSF55920">
    <property type="entry name" value="Creatinase/aminopeptidase"/>
    <property type="match status" value="1"/>
</dbReference>
<evidence type="ECO:0000313" key="17">
    <source>
        <dbReference type="EMBL" id="KAJ3625344.1"/>
    </source>
</evidence>
<dbReference type="InterPro" id="IPR036005">
    <property type="entry name" value="Creatinase/aminopeptidase-like"/>
</dbReference>
<evidence type="ECO:0000256" key="2">
    <source>
        <dbReference type="ARBA" id="ARBA00022454"/>
    </source>
</evidence>
<feature type="domain" description="FACT complex subunit SPT16 N-terminal lobe" evidence="14">
    <location>
        <begin position="1"/>
        <end position="139"/>
    </location>
</feature>
<dbReference type="GO" id="GO:0006281">
    <property type="term" value="P:DNA repair"/>
    <property type="evidence" value="ECO:0007669"/>
    <property type="project" value="UniProtKB-UniRule"/>
</dbReference>
<dbReference type="Gene3D" id="3.90.230.10">
    <property type="entry name" value="Creatinase/methionine aminopeptidase superfamily"/>
    <property type="match status" value="1"/>
</dbReference>
<keyword evidence="6 11" id="KW-0175">Coiled coil</keyword>
<keyword evidence="4 10" id="KW-0227">DNA damage</keyword>
<evidence type="ECO:0000256" key="13">
    <source>
        <dbReference type="SAM" id="SignalP"/>
    </source>
</evidence>
<dbReference type="GO" id="GO:0035101">
    <property type="term" value="C:FACT complex"/>
    <property type="evidence" value="ECO:0007669"/>
    <property type="project" value="UniProtKB-UniRule"/>
</dbReference>
<evidence type="ECO:0000256" key="3">
    <source>
        <dbReference type="ARBA" id="ARBA00022705"/>
    </source>
</evidence>
<dbReference type="InterPro" id="IPR040258">
    <property type="entry name" value="Spt16"/>
</dbReference>
<dbReference type="SMART" id="SM01285">
    <property type="entry name" value="FACT-Spt16_Nlob"/>
    <property type="match status" value="1"/>
</dbReference>
<dbReference type="Gene3D" id="2.30.29.30">
    <property type="entry name" value="Pleckstrin-homology domain (PH domain)/Phosphotyrosine-binding domain (PTB)"/>
    <property type="match status" value="1"/>
</dbReference>
<feature type="domain" description="FACT complex subunit SPT16 middle" evidence="15">
    <location>
        <begin position="486"/>
        <end position="658"/>
    </location>
</feature>
<dbReference type="InterPro" id="IPR013953">
    <property type="entry name" value="FACT_SPT16_M"/>
</dbReference>
<evidence type="ECO:0000313" key="18">
    <source>
        <dbReference type="Proteomes" id="UP001168821"/>
    </source>
</evidence>
<keyword evidence="3 10" id="KW-0235">DNA replication</keyword>